<accession>A0ABR3JY80</accession>
<keyword evidence="2" id="KW-1185">Reference proteome</keyword>
<comment type="caution">
    <text evidence="1">The sequence shown here is derived from an EMBL/GenBank/DDBJ whole genome shotgun (WGS) entry which is preliminary data.</text>
</comment>
<dbReference type="EMBL" id="JASNQZ010000002">
    <property type="protein sequence ID" value="KAL0960375.1"/>
    <property type="molecule type" value="Genomic_DNA"/>
</dbReference>
<proteinExistence type="predicted"/>
<dbReference type="Proteomes" id="UP001556367">
    <property type="component" value="Unassembled WGS sequence"/>
</dbReference>
<organism evidence="1 2">
    <name type="scientific">Hohenbuehelia grisea</name>
    <dbReference type="NCBI Taxonomy" id="104357"/>
    <lineage>
        <taxon>Eukaryota</taxon>
        <taxon>Fungi</taxon>
        <taxon>Dikarya</taxon>
        <taxon>Basidiomycota</taxon>
        <taxon>Agaricomycotina</taxon>
        <taxon>Agaricomycetes</taxon>
        <taxon>Agaricomycetidae</taxon>
        <taxon>Agaricales</taxon>
        <taxon>Pleurotineae</taxon>
        <taxon>Pleurotaceae</taxon>
        <taxon>Hohenbuehelia</taxon>
    </lineage>
</organism>
<name>A0ABR3JY80_9AGAR</name>
<protein>
    <submittedName>
        <fullName evidence="1">Uncharacterized protein</fullName>
    </submittedName>
</protein>
<gene>
    <name evidence="1" type="ORF">HGRIS_011999</name>
</gene>
<reference evidence="2" key="1">
    <citation type="submission" date="2024-06" db="EMBL/GenBank/DDBJ databases">
        <title>Multi-omics analyses provide insights into the biosynthesis of the anticancer antibiotic pleurotin in Hohenbuehelia grisea.</title>
        <authorList>
            <person name="Weaver J.A."/>
            <person name="Alberti F."/>
        </authorList>
    </citation>
    <scope>NUCLEOTIDE SEQUENCE [LARGE SCALE GENOMIC DNA]</scope>
    <source>
        <strain evidence="2">T-177</strain>
    </source>
</reference>
<evidence type="ECO:0000313" key="2">
    <source>
        <dbReference type="Proteomes" id="UP001556367"/>
    </source>
</evidence>
<sequence>MFTAQSFARAMSPAMEGLTAAMVTGIFNGPHDGNNAKAFSAYSETLYNGLLAKISAARSIDKVIEQILVLFRAIMRDRFLAFASWADKRETCILSLDRLEAAIATGNTPQRLHMKAPVFQLMQEFRRRVRATRTAWRRGSASRGGSKVNVLK</sequence>
<evidence type="ECO:0000313" key="1">
    <source>
        <dbReference type="EMBL" id="KAL0960375.1"/>
    </source>
</evidence>